<dbReference type="GO" id="GO:0003735">
    <property type="term" value="F:structural constituent of ribosome"/>
    <property type="evidence" value="ECO:0007669"/>
    <property type="project" value="TreeGrafter"/>
</dbReference>
<dbReference type="InterPro" id="IPR005998">
    <property type="entry name" value="Ribosomal_uL30_euk"/>
</dbReference>
<dbReference type="NCBIfam" id="TIGR01310">
    <property type="entry name" value="uL30_euk"/>
    <property type="match status" value="1"/>
</dbReference>
<keyword evidence="3" id="KW-0687">Ribonucleoprotein</keyword>
<dbReference type="InterPro" id="IPR039699">
    <property type="entry name" value="Ribosomal_uL30"/>
</dbReference>
<evidence type="ECO:0000256" key="3">
    <source>
        <dbReference type="ARBA" id="ARBA00023274"/>
    </source>
</evidence>
<protein>
    <recommendedName>
        <fullName evidence="4">Large ribosomal subunit protein uL30-like ferredoxin-like fold domain-containing protein</fullName>
    </recommendedName>
</protein>
<keyword evidence="2" id="KW-0689">Ribosomal protein</keyword>
<dbReference type="EMBL" id="OU466861">
    <property type="protein sequence ID" value="CAH2067954.1"/>
    <property type="molecule type" value="Genomic_DNA"/>
</dbReference>
<evidence type="ECO:0000313" key="5">
    <source>
        <dbReference type="EMBL" id="CAH2067954.1"/>
    </source>
</evidence>
<evidence type="ECO:0000259" key="4">
    <source>
        <dbReference type="Pfam" id="PF00327"/>
    </source>
</evidence>
<dbReference type="FunFam" id="3.30.1390.20:FF:000004">
    <property type="entry name" value="60S ribosomal protein L7"/>
    <property type="match status" value="1"/>
</dbReference>
<comment type="similarity">
    <text evidence="1">Belongs to the universal ribosomal protein uL30 family.</text>
</comment>
<dbReference type="Gene3D" id="3.30.1390.20">
    <property type="entry name" value="Ribosomal protein L30, ferredoxin-like fold domain"/>
    <property type="match status" value="1"/>
</dbReference>
<name>A0AAU9SLK9_THLAR</name>
<evidence type="ECO:0000256" key="2">
    <source>
        <dbReference type="ARBA" id="ARBA00022980"/>
    </source>
</evidence>
<keyword evidence="6" id="KW-1185">Reference proteome</keyword>
<dbReference type="GO" id="GO:0000463">
    <property type="term" value="P:maturation of LSU-rRNA from tricistronic rRNA transcript (SSU-rRNA, 5.8S rRNA, LSU-rRNA)"/>
    <property type="evidence" value="ECO:0007669"/>
    <property type="project" value="TreeGrafter"/>
</dbReference>
<sequence length="276" mass="31309">MAEGEAKEQGVETIMGVEEAKGLGAETTMAEEKAKKLDYIPEVILKKRKKRDELAFIRKKQLELGNFGKKKQKKVADIKRPEDFVLEFRAKEVDLIRMKQRVKRPKSTPPPVKSNLVFIIRIQGKNDMHEKTKKVLNSLQLRSTFTGVFAKATDSLFQKLLKVQPYVTYGYPNGKSVKDLIYKKGYTVIEGNPVPLTDNNIIEQALGEHKIYGIEDLVNEIASVGDHFREVMRFLGPLKLNRPEAGVLHGKKQVFSEGGDTGNREDKINDLINKMN</sequence>
<dbReference type="AlphaFoldDB" id="A0AAU9SLK9"/>
<dbReference type="SUPFAM" id="SSF55129">
    <property type="entry name" value="Ribosomal protein L30p/L7e"/>
    <property type="match status" value="1"/>
</dbReference>
<dbReference type="CDD" id="cd01657">
    <property type="entry name" value="Ribosomal_L7_archeal_euk"/>
    <property type="match status" value="1"/>
</dbReference>
<dbReference type="PANTHER" id="PTHR11524:SF36">
    <property type="entry name" value="LARGE RIBOSOMAL SUBUNIT PROTEIN UL30Z"/>
    <property type="match status" value="1"/>
</dbReference>
<dbReference type="GO" id="GO:0022625">
    <property type="term" value="C:cytosolic large ribosomal subunit"/>
    <property type="evidence" value="ECO:0007669"/>
    <property type="project" value="TreeGrafter"/>
</dbReference>
<accession>A0AAU9SLK9</accession>
<reference evidence="5 6" key="1">
    <citation type="submission" date="2022-03" db="EMBL/GenBank/DDBJ databases">
        <authorList>
            <person name="Nunn A."/>
            <person name="Chopra R."/>
            <person name="Nunn A."/>
            <person name="Contreras Garrido A."/>
        </authorList>
    </citation>
    <scope>NUCLEOTIDE SEQUENCE [LARGE SCALE GENOMIC DNA]</scope>
</reference>
<proteinExistence type="inferred from homology"/>
<dbReference type="InterPro" id="IPR035808">
    <property type="entry name" value="Ribosomal_uL30_euk_arc"/>
</dbReference>
<dbReference type="InterPro" id="IPR016082">
    <property type="entry name" value="Ribosomal_uL30_ferredoxin-like"/>
</dbReference>
<dbReference type="PANTHER" id="PTHR11524">
    <property type="entry name" value="60S RIBOSOMAL PROTEIN L7"/>
    <property type="match status" value="1"/>
</dbReference>
<evidence type="ECO:0000313" key="6">
    <source>
        <dbReference type="Proteomes" id="UP000836841"/>
    </source>
</evidence>
<feature type="domain" description="Large ribosomal subunit protein uL30-like ferredoxin-like fold" evidence="4">
    <location>
        <begin position="117"/>
        <end position="167"/>
    </location>
</feature>
<dbReference type="InterPro" id="IPR036919">
    <property type="entry name" value="Ribo_uL30_ferredoxin-like_sf"/>
</dbReference>
<dbReference type="Pfam" id="PF00327">
    <property type="entry name" value="Ribosomal_L30"/>
    <property type="match status" value="1"/>
</dbReference>
<gene>
    <name evidence="5" type="ORF">TAV2_LOCUS17923</name>
</gene>
<dbReference type="Proteomes" id="UP000836841">
    <property type="component" value="Chromosome 5"/>
</dbReference>
<dbReference type="GO" id="GO:0003723">
    <property type="term" value="F:RNA binding"/>
    <property type="evidence" value="ECO:0007669"/>
    <property type="project" value="InterPro"/>
</dbReference>
<organism evidence="5 6">
    <name type="scientific">Thlaspi arvense</name>
    <name type="common">Field penny-cress</name>
    <dbReference type="NCBI Taxonomy" id="13288"/>
    <lineage>
        <taxon>Eukaryota</taxon>
        <taxon>Viridiplantae</taxon>
        <taxon>Streptophyta</taxon>
        <taxon>Embryophyta</taxon>
        <taxon>Tracheophyta</taxon>
        <taxon>Spermatophyta</taxon>
        <taxon>Magnoliopsida</taxon>
        <taxon>eudicotyledons</taxon>
        <taxon>Gunneridae</taxon>
        <taxon>Pentapetalae</taxon>
        <taxon>rosids</taxon>
        <taxon>malvids</taxon>
        <taxon>Brassicales</taxon>
        <taxon>Brassicaceae</taxon>
        <taxon>Thlaspideae</taxon>
        <taxon>Thlaspi</taxon>
    </lineage>
</organism>
<evidence type="ECO:0000256" key="1">
    <source>
        <dbReference type="ARBA" id="ARBA00007594"/>
    </source>
</evidence>